<sequence length="145" mass="17189">MITLRQATTEDRDWAYFVKKKALGLYVVETWGAWYERIQWEFFEQTYQQSLTQIICQDQTPVGTLRVERRTDEIFLSELYLLPTFQNQGIGSVLLEQLKAEARQRALPLQLTVLQVNESARRFYERHGLVCTAEIKHHYVMTYHG</sequence>
<evidence type="ECO:0000313" key="3">
    <source>
        <dbReference type="Proteomes" id="UP000239590"/>
    </source>
</evidence>
<evidence type="ECO:0000259" key="1">
    <source>
        <dbReference type="PROSITE" id="PS51186"/>
    </source>
</evidence>
<organism evidence="2 3">
    <name type="scientific">Siphonobacter curvatus</name>
    <dbReference type="NCBI Taxonomy" id="2094562"/>
    <lineage>
        <taxon>Bacteria</taxon>
        <taxon>Pseudomonadati</taxon>
        <taxon>Bacteroidota</taxon>
        <taxon>Cytophagia</taxon>
        <taxon>Cytophagales</taxon>
        <taxon>Cytophagaceae</taxon>
        <taxon>Siphonobacter</taxon>
    </lineage>
</organism>
<dbReference type="EMBL" id="PTRA01000003">
    <property type="protein sequence ID" value="PQA56189.1"/>
    <property type="molecule type" value="Genomic_DNA"/>
</dbReference>
<dbReference type="InterPro" id="IPR000182">
    <property type="entry name" value="GNAT_dom"/>
</dbReference>
<dbReference type="Proteomes" id="UP000239590">
    <property type="component" value="Unassembled WGS sequence"/>
</dbReference>
<reference evidence="3" key="1">
    <citation type="submission" date="2018-02" db="EMBL/GenBank/DDBJ databases">
        <title>Genome sequencing of Solimonas sp. HR-BB.</title>
        <authorList>
            <person name="Lee Y."/>
            <person name="Jeon C.O."/>
        </authorList>
    </citation>
    <scope>NUCLEOTIDE SEQUENCE [LARGE SCALE GENOMIC DNA]</scope>
    <source>
        <strain evidence="3">HR-U</strain>
    </source>
</reference>
<keyword evidence="2" id="KW-0808">Transferase</keyword>
<dbReference type="OrthoDB" id="7585366at2"/>
<keyword evidence="3" id="KW-1185">Reference proteome</keyword>
<dbReference type="SUPFAM" id="SSF55729">
    <property type="entry name" value="Acyl-CoA N-acyltransferases (Nat)"/>
    <property type="match status" value="1"/>
</dbReference>
<dbReference type="InterPro" id="IPR016181">
    <property type="entry name" value="Acyl_CoA_acyltransferase"/>
</dbReference>
<feature type="domain" description="N-acetyltransferase" evidence="1">
    <location>
        <begin position="2"/>
        <end position="145"/>
    </location>
</feature>
<dbReference type="AlphaFoldDB" id="A0A2S7IIQ4"/>
<evidence type="ECO:0000313" key="2">
    <source>
        <dbReference type="EMBL" id="PQA56189.1"/>
    </source>
</evidence>
<name>A0A2S7IIQ4_9BACT</name>
<dbReference type="PROSITE" id="PS51186">
    <property type="entry name" value="GNAT"/>
    <property type="match status" value="1"/>
</dbReference>
<proteinExistence type="predicted"/>
<accession>A0A2S7IIQ4</accession>
<protein>
    <submittedName>
        <fullName evidence="2">GNAT family N-acetyltransferase</fullName>
    </submittedName>
</protein>
<dbReference type="GO" id="GO:0016747">
    <property type="term" value="F:acyltransferase activity, transferring groups other than amino-acyl groups"/>
    <property type="evidence" value="ECO:0007669"/>
    <property type="project" value="InterPro"/>
</dbReference>
<dbReference type="CDD" id="cd04301">
    <property type="entry name" value="NAT_SF"/>
    <property type="match status" value="1"/>
</dbReference>
<dbReference type="RefSeq" id="WP_104714738.1">
    <property type="nucleotide sequence ID" value="NZ_PTRA01000003.1"/>
</dbReference>
<dbReference type="Gene3D" id="3.40.630.30">
    <property type="match status" value="1"/>
</dbReference>
<dbReference type="Pfam" id="PF00583">
    <property type="entry name" value="Acetyltransf_1"/>
    <property type="match status" value="1"/>
</dbReference>
<comment type="caution">
    <text evidence="2">The sequence shown here is derived from an EMBL/GenBank/DDBJ whole genome shotgun (WGS) entry which is preliminary data.</text>
</comment>
<gene>
    <name evidence="2" type="ORF">C5O19_17720</name>
</gene>